<evidence type="ECO:0000256" key="5">
    <source>
        <dbReference type="ARBA" id="ARBA00022723"/>
    </source>
</evidence>
<dbReference type="GO" id="GO:0005506">
    <property type="term" value="F:iron ion binding"/>
    <property type="evidence" value="ECO:0007669"/>
    <property type="project" value="InterPro"/>
</dbReference>
<proteinExistence type="inferred from homology"/>
<evidence type="ECO:0000256" key="11">
    <source>
        <dbReference type="PIRSR" id="PIRSR602401-1"/>
    </source>
</evidence>
<feature type="transmembrane region" description="Helical" evidence="12">
    <location>
        <begin position="6"/>
        <end position="28"/>
    </location>
</feature>
<dbReference type="InterPro" id="IPR001128">
    <property type="entry name" value="Cyt_P450"/>
</dbReference>
<dbReference type="PANTHER" id="PTHR24282:SF155">
    <property type="entry name" value="CYTOCHROME P450 734A1-LIKE"/>
    <property type="match status" value="1"/>
</dbReference>
<dbReference type="AlphaFoldDB" id="A0AAV1C5P4"/>
<feature type="binding site" description="axial binding residue" evidence="11">
    <location>
        <position position="444"/>
    </location>
    <ligand>
        <name>heme</name>
        <dbReference type="ChEBI" id="CHEBI:30413"/>
    </ligand>
    <ligandPart>
        <name>Fe</name>
        <dbReference type="ChEBI" id="CHEBI:18248"/>
    </ligandPart>
</feature>
<dbReference type="GO" id="GO:0004497">
    <property type="term" value="F:monooxygenase activity"/>
    <property type="evidence" value="ECO:0007669"/>
    <property type="project" value="UniProtKB-KW"/>
</dbReference>
<keyword evidence="14" id="KW-1185">Reference proteome</keyword>
<evidence type="ECO:0000256" key="3">
    <source>
        <dbReference type="ARBA" id="ARBA00022617"/>
    </source>
</evidence>
<evidence type="ECO:0000256" key="7">
    <source>
        <dbReference type="ARBA" id="ARBA00023002"/>
    </source>
</evidence>
<dbReference type="GO" id="GO:0016020">
    <property type="term" value="C:membrane"/>
    <property type="evidence" value="ECO:0007669"/>
    <property type="project" value="UniProtKB-SubCell"/>
</dbReference>
<evidence type="ECO:0000256" key="2">
    <source>
        <dbReference type="ARBA" id="ARBA00010617"/>
    </source>
</evidence>
<evidence type="ECO:0000313" key="14">
    <source>
        <dbReference type="Proteomes" id="UP001161247"/>
    </source>
</evidence>
<comment type="subcellular location">
    <subcellularLocation>
        <location evidence="1">Membrane</location>
    </subcellularLocation>
</comment>
<dbReference type="InterPro" id="IPR002401">
    <property type="entry name" value="Cyt_P450_E_grp-I"/>
</dbReference>
<dbReference type="PRINTS" id="PR00463">
    <property type="entry name" value="EP450I"/>
</dbReference>
<dbReference type="Proteomes" id="UP001161247">
    <property type="component" value="Chromosome 1"/>
</dbReference>
<keyword evidence="5 11" id="KW-0479">Metal-binding</keyword>
<comment type="similarity">
    <text evidence="2">Belongs to the cytochrome P450 family.</text>
</comment>
<name>A0AAV1C5P4_OLDCO</name>
<accession>A0AAV1C5P4</accession>
<dbReference type="InterPro" id="IPR036396">
    <property type="entry name" value="Cyt_P450_sf"/>
</dbReference>
<comment type="cofactor">
    <cofactor evidence="11">
        <name>heme</name>
        <dbReference type="ChEBI" id="CHEBI:30413"/>
    </cofactor>
</comment>
<keyword evidence="4 12" id="KW-0812">Transmembrane</keyword>
<dbReference type="Gene3D" id="1.10.630.10">
    <property type="entry name" value="Cytochrome P450"/>
    <property type="match status" value="1"/>
</dbReference>
<dbReference type="InterPro" id="IPR050665">
    <property type="entry name" value="Cytochrome_P450_Monooxygen"/>
</dbReference>
<dbReference type="GO" id="GO:0020037">
    <property type="term" value="F:heme binding"/>
    <property type="evidence" value="ECO:0007669"/>
    <property type="project" value="InterPro"/>
</dbReference>
<evidence type="ECO:0000256" key="6">
    <source>
        <dbReference type="ARBA" id="ARBA00022989"/>
    </source>
</evidence>
<keyword evidence="6 12" id="KW-1133">Transmembrane helix</keyword>
<dbReference type="GO" id="GO:0016705">
    <property type="term" value="F:oxidoreductase activity, acting on paired donors, with incorporation or reduction of molecular oxygen"/>
    <property type="evidence" value="ECO:0007669"/>
    <property type="project" value="InterPro"/>
</dbReference>
<dbReference type="SUPFAM" id="SSF48264">
    <property type="entry name" value="Cytochrome P450"/>
    <property type="match status" value="1"/>
</dbReference>
<dbReference type="PRINTS" id="PR00385">
    <property type="entry name" value="P450"/>
</dbReference>
<keyword evidence="9" id="KW-0503">Monooxygenase</keyword>
<keyword evidence="7" id="KW-0560">Oxidoreductase</keyword>
<keyword evidence="8 11" id="KW-0408">Iron</keyword>
<keyword evidence="10 12" id="KW-0472">Membrane</keyword>
<evidence type="ECO:0000313" key="13">
    <source>
        <dbReference type="EMBL" id="CAI9089908.1"/>
    </source>
</evidence>
<reference evidence="13" key="1">
    <citation type="submission" date="2023-03" db="EMBL/GenBank/DDBJ databases">
        <authorList>
            <person name="Julca I."/>
        </authorList>
    </citation>
    <scope>NUCLEOTIDE SEQUENCE</scope>
</reference>
<dbReference type="EMBL" id="OX459118">
    <property type="protein sequence ID" value="CAI9089908.1"/>
    <property type="molecule type" value="Genomic_DNA"/>
</dbReference>
<evidence type="ECO:0000256" key="8">
    <source>
        <dbReference type="ARBA" id="ARBA00023004"/>
    </source>
</evidence>
<evidence type="ECO:0000256" key="9">
    <source>
        <dbReference type="ARBA" id="ARBA00023033"/>
    </source>
</evidence>
<evidence type="ECO:0000256" key="4">
    <source>
        <dbReference type="ARBA" id="ARBA00022692"/>
    </source>
</evidence>
<protein>
    <submittedName>
        <fullName evidence="13">OLC1v1024561C1</fullName>
    </submittedName>
</protein>
<evidence type="ECO:0000256" key="12">
    <source>
        <dbReference type="SAM" id="Phobius"/>
    </source>
</evidence>
<organism evidence="13 14">
    <name type="scientific">Oldenlandia corymbosa var. corymbosa</name>
    <dbReference type="NCBI Taxonomy" id="529605"/>
    <lineage>
        <taxon>Eukaryota</taxon>
        <taxon>Viridiplantae</taxon>
        <taxon>Streptophyta</taxon>
        <taxon>Embryophyta</taxon>
        <taxon>Tracheophyta</taxon>
        <taxon>Spermatophyta</taxon>
        <taxon>Magnoliopsida</taxon>
        <taxon>eudicotyledons</taxon>
        <taxon>Gunneridae</taxon>
        <taxon>Pentapetalae</taxon>
        <taxon>asterids</taxon>
        <taxon>lamiids</taxon>
        <taxon>Gentianales</taxon>
        <taxon>Rubiaceae</taxon>
        <taxon>Rubioideae</taxon>
        <taxon>Spermacoceae</taxon>
        <taxon>Hedyotis-Oldenlandia complex</taxon>
        <taxon>Oldenlandia</taxon>
    </lineage>
</organism>
<keyword evidence="3 11" id="KW-0349">Heme</keyword>
<sequence>MHQIIILLGVLVLLYFLLVRFIYFTLWIPFKIQRHLNRQGIKGPRYRPIYGNTCEFKNELDRTYEKPMGLISHDIIHRVDPCFHKWSAMYGKTMLFWHGSIPRLTIAEPEMLKEVFLNKSGKVIKVSLPPLANQLFGKGLVGLEGEKWSVHRKAANPAFFVDRVKSWIPEVVDSTKKVVERWENDLGGVGEIEVDVLKEFHILSTEILSRTGFGSNFEEGRRIHELIDRQAQLTMLALRSVYIPGFRFLPTRNNRLRRNLSNQTRRLIRDLIERQRKVGGNSNCLLSFLINGELSTEEVIDECQTFYFAGKEIVAIFLSWTLLLLALHPEWQTKAREEVFQVCKNDEFPNGDALNDMKVVTMILNETLRLYPPIAVVVRQASENMKVGNLDVPAGTQFYLPIAAAHHDPEIWGPDANEFNPQRFSEPRKHLASFIPFVIGSRMCIAPNFSIMEGKIILAMILKKFAFQPSPAYVHAPATFLTITPLYGAQILFRRI</sequence>
<evidence type="ECO:0000256" key="1">
    <source>
        <dbReference type="ARBA" id="ARBA00004370"/>
    </source>
</evidence>
<evidence type="ECO:0000256" key="10">
    <source>
        <dbReference type="ARBA" id="ARBA00023136"/>
    </source>
</evidence>
<dbReference type="PANTHER" id="PTHR24282">
    <property type="entry name" value="CYTOCHROME P450 FAMILY MEMBER"/>
    <property type="match status" value="1"/>
</dbReference>
<dbReference type="Pfam" id="PF00067">
    <property type="entry name" value="p450"/>
    <property type="match status" value="1"/>
</dbReference>
<gene>
    <name evidence="13" type="ORF">OLC1_LOCUS2167</name>
</gene>